<sequence length="89" mass="10264">SLKELLRALSSVKNQSAPGLDQIHYAIINNFPREYLIYLLEMYNKILKKGVFPESWKNSLIVLIPKPSSKVVRSISLMPCLCKLMERML</sequence>
<organism evidence="1 2">
    <name type="scientific">Trachymyrmex septentrionalis</name>
    <dbReference type="NCBI Taxonomy" id="34720"/>
    <lineage>
        <taxon>Eukaryota</taxon>
        <taxon>Metazoa</taxon>
        <taxon>Ecdysozoa</taxon>
        <taxon>Arthropoda</taxon>
        <taxon>Hexapoda</taxon>
        <taxon>Insecta</taxon>
        <taxon>Pterygota</taxon>
        <taxon>Neoptera</taxon>
        <taxon>Endopterygota</taxon>
        <taxon>Hymenoptera</taxon>
        <taxon>Apocrita</taxon>
        <taxon>Aculeata</taxon>
        <taxon>Formicoidea</taxon>
        <taxon>Formicidae</taxon>
        <taxon>Myrmicinae</taxon>
        <taxon>Trachymyrmex</taxon>
    </lineage>
</organism>
<proteinExistence type="predicted"/>
<keyword evidence="1" id="KW-0695">RNA-directed DNA polymerase</keyword>
<gene>
    <name evidence="1" type="ORF">ALC56_01686</name>
</gene>
<reference evidence="1 2" key="1">
    <citation type="submission" date="2016-03" db="EMBL/GenBank/DDBJ databases">
        <title>Trachymyrmex septentrionalis WGS genome.</title>
        <authorList>
            <person name="Nygaard S."/>
            <person name="Hu H."/>
            <person name="Boomsma J."/>
            <person name="Zhang G."/>
        </authorList>
    </citation>
    <scope>NUCLEOTIDE SEQUENCE [LARGE SCALE GENOMIC DNA]</scope>
    <source>
        <strain evidence="1">Tsep2-gDNA-1</strain>
        <tissue evidence="1">Whole body</tissue>
    </source>
</reference>
<dbReference type="GO" id="GO:0003964">
    <property type="term" value="F:RNA-directed DNA polymerase activity"/>
    <property type="evidence" value="ECO:0007669"/>
    <property type="project" value="UniProtKB-KW"/>
</dbReference>
<keyword evidence="2" id="KW-1185">Reference proteome</keyword>
<dbReference type="PANTHER" id="PTHR19446">
    <property type="entry name" value="REVERSE TRANSCRIPTASES"/>
    <property type="match status" value="1"/>
</dbReference>
<dbReference type="Proteomes" id="UP000078541">
    <property type="component" value="Unassembled WGS sequence"/>
</dbReference>
<dbReference type="EMBL" id="KQ981272">
    <property type="protein sequence ID" value="KYN43817.1"/>
    <property type="molecule type" value="Genomic_DNA"/>
</dbReference>
<evidence type="ECO:0000313" key="2">
    <source>
        <dbReference type="Proteomes" id="UP000078541"/>
    </source>
</evidence>
<accession>A0A195FU46</accession>
<evidence type="ECO:0000313" key="1">
    <source>
        <dbReference type="EMBL" id="KYN43817.1"/>
    </source>
</evidence>
<dbReference type="STRING" id="34720.A0A195FU46"/>
<protein>
    <submittedName>
        <fullName evidence="1">RNA-directed DNA polymerase from mobile element jockey</fullName>
    </submittedName>
</protein>
<name>A0A195FU46_9HYME</name>
<feature type="non-terminal residue" evidence="1">
    <location>
        <position position="1"/>
    </location>
</feature>
<keyword evidence="1" id="KW-0808">Transferase</keyword>
<keyword evidence="1" id="KW-0548">Nucleotidyltransferase</keyword>
<dbReference type="AlphaFoldDB" id="A0A195FU46"/>